<reference evidence="2 3" key="1">
    <citation type="journal article" date="2014" name="Genome Announc.">
        <title>Complete Genome Sequence of Polychlorinated Biphenyl Degrader Comamonas testosteroni TK102 (NBRC 109938).</title>
        <authorList>
            <person name="Fukuda K."/>
            <person name="Hosoyama A."/>
            <person name="Tsuchikane K."/>
            <person name="Ohji S."/>
            <person name="Yamazoe A."/>
            <person name="Fujita N."/>
            <person name="Shintani M."/>
            <person name="Kimbara K."/>
        </authorList>
    </citation>
    <scope>NUCLEOTIDE SEQUENCE [LARGE SCALE GENOMIC DNA]</scope>
    <source>
        <strain evidence="2">TK102</strain>
    </source>
</reference>
<protein>
    <submittedName>
        <fullName evidence="2">Enoyl-CoA hydratase</fullName>
        <ecNumber evidence="2">4.2.1.17</ecNumber>
    </submittedName>
</protein>
<dbReference type="RefSeq" id="WP_003053162.1">
    <property type="nucleotide sequence ID" value="NZ_CP006704.1"/>
</dbReference>
<dbReference type="InterPro" id="IPR029045">
    <property type="entry name" value="ClpP/crotonase-like_dom_sf"/>
</dbReference>
<evidence type="ECO:0000256" key="1">
    <source>
        <dbReference type="ARBA" id="ARBA00005254"/>
    </source>
</evidence>
<dbReference type="NCBIfam" id="NF004795">
    <property type="entry name" value="PRK06143.1"/>
    <property type="match status" value="1"/>
</dbReference>
<dbReference type="PANTHER" id="PTHR11941">
    <property type="entry name" value="ENOYL-COA HYDRATASE-RELATED"/>
    <property type="match status" value="1"/>
</dbReference>
<evidence type="ECO:0000313" key="3">
    <source>
        <dbReference type="Proteomes" id="UP000028782"/>
    </source>
</evidence>
<keyword evidence="2" id="KW-0456">Lyase</keyword>
<dbReference type="HOGENOM" id="CLU_009834_7_3_4"/>
<gene>
    <name evidence="2" type="ORF">O987_20140</name>
</gene>
<dbReference type="GO" id="GO:0006635">
    <property type="term" value="P:fatty acid beta-oxidation"/>
    <property type="evidence" value="ECO:0007669"/>
    <property type="project" value="TreeGrafter"/>
</dbReference>
<dbReference type="PANTHER" id="PTHR11941:SF171">
    <property type="entry name" value="SD19268P"/>
    <property type="match status" value="1"/>
</dbReference>
<proteinExistence type="inferred from homology"/>
<dbReference type="KEGG" id="ctes:O987_20140"/>
<dbReference type="SUPFAM" id="SSF52096">
    <property type="entry name" value="ClpP/crotonase"/>
    <property type="match status" value="1"/>
</dbReference>
<dbReference type="EC" id="4.2.1.17" evidence="2"/>
<dbReference type="Proteomes" id="UP000028782">
    <property type="component" value="Chromosome"/>
</dbReference>
<dbReference type="AlphaFoldDB" id="A0A076PXL7"/>
<accession>A0A076PXL7</accession>
<dbReference type="EMBL" id="CP006704">
    <property type="protein sequence ID" value="AIJ48122.1"/>
    <property type="molecule type" value="Genomic_DNA"/>
</dbReference>
<evidence type="ECO:0000313" key="2">
    <source>
        <dbReference type="EMBL" id="AIJ48122.1"/>
    </source>
</evidence>
<comment type="similarity">
    <text evidence="1">Belongs to the enoyl-CoA hydratase/isomerase family.</text>
</comment>
<dbReference type="Pfam" id="PF00378">
    <property type="entry name" value="ECH_1"/>
    <property type="match status" value="1"/>
</dbReference>
<name>A0A076PXL7_COMTE</name>
<dbReference type="GO" id="GO:0004300">
    <property type="term" value="F:enoyl-CoA hydratase activity"/>
    <property type="evidence" value="ECO:0007669"/>
    <property type="project" value="UniProtKB-EC"/>
</dbReference>
<dbReference type="Gene3D" id="3.90.226.10">
    <property type="entry name" value="2-enoyl-CoA Hydratase, Chain A, domain 1"/>
    <property type="match status" value="1"/>
</dbReference>
<organism evidence="2 3">
    <name type="scientific">Comamonas testosteroni TK102</name>
    <dbReference type="NCBI Taxonomy" id="1392005"/>
    <lineage>
        <taxon>Bacteria</taxon>
        <taxon>Pseudomonadati</taxon>
        <taxon>Pseudomonadota</taxon>
        <taxon>Betaproteobacteria</taxon>
        <taxon>Burkholderiales</taxon>
        <taxon>Comamonadaceae</taxon>
        <taxon>Comamonas</taxon>
    </lineage>
</organism>
<sequence>MNPDQSLCNPAEAATIEISADGIATVQFAAGGPLNIISSSTALSLAAQLRALAGNDAVRVVVFKGAGTKTFVGGADIRELAALAPQSARRFIAALSEMCEAARDLPVPSICALQGWCIGVGLEFAASCDLRIAADDARFVMPEVKIGIPSVIQGAFLSRLIGEGQARWLMLTGEAIDAQKAQAWGLVSDVVPRAQLEAAAQALATSLAALSASGMRAQKRVLRTGEAPHLDGSIRHSIEIFGTAYESADPANLMGEFLSRKGR</sequence>
<dbReference type="InterPro" id="IPR001753">
    <property type="entry name" value="Enoyl-CoA_hydra/iso"/>
</dbReference>
<dbReference type="CDD" id="cd06558">
    <property type="entry name" value="crotonase-like"/>
    <property type="match status" value="1"/>
</dbReference>